<accession>A0ABQ8JRB6</accession>
<sequence length="75" mass="8697">MTIFATLENSSLIQKRCWINLDTGFKQSRFENGDSIEWFVLNACSMVDEWDSFLVSKKRNLNLFIATRCCSPRIG</sequence>
<comment type="caution">
    <text evidence="1">The sequence shown here is derived from an EMBL/GenBank/DDBJ whole genome shotgun (WGS) entry which is preliminary data.</text>
</comment>
<name>A0ABQ8JRB6_DERPT</name>
<reference evidence="1 2" key="2">
    <citation type="journal article" date="2022" name="Mol. Biol. Evol.">
        <title>Comparative Genomics Reveals Insights into the Divergent Evolution of Astigmatic Mites and Household Pest Adaptations.</title>
        <authorList>
            <person name="Xiong Q."/>
            <person name="Wan A.T."/>
            <person name="Liu X."/>
            <person name="Fung C.S."/>
            <person name="Xiao X."/>
            <person name="Malainual N."/>
            <person name="Hou J."/>
            <person name="Wang L."/>
            <person name="Wang M."/>
            <person name="Yang K.Y."/>
            <person name="Cui Y."/>
            <person name="Leung E.L."/>
            <person name="Nong W."/>
            <person name="Shin S.K."/>
            <person name="Au S.W."/>
            <person name="Jeong K.Y."/>
            <person name="Chew F.T."/>
            <person name="Hui J.H."/>
            <person name="Leung T.F."/>
            <person name="Tungtrongchitr A."/>
            <person name="Zhong N."/>
            <person name="Liu Z."/>
            <person name="Tsui S.K."/>
        </authorList>
    </citation>
    <scope>NUCLEOTIDE SEQUENCE [LARGE SCALE GENOMIC DNA]</scope>
    <source>
        <strain evidence="1">Derp</strain>
    </source>
</reference>
<dbReference type="EMBL" id="NJHN03000022">
    <property type="protein sequence ID" value="KAH9425152.1"/>
    <property type="molecule type" value="Genomic_DNA"/>
</dbReference>
<gene>
    <name evidence="1" type="ORF">DERP_015062</name>
</gene>
<evidence type="ECO:0000313" key="2">
    <source>
        <dbReference type="Proteomes" id="UP000887458"/>
    </source>
</evidence>
<reference evidence="1 2" key="1">
    <citation type="journal article" date="2018" name="J. Allergy Clin. Immunol.">
        <title>High-quality assembly of Dermatophagoides pteronyssinus genome and transcriptome reveals a wide range of novel allergens.</title>
        <authorList>
            <person name="Liu X.Y."/>
            <person name="Yang K.Y."/>
            <person name="Wang M.Q."/>
            <person name="Kwok J.S."/>
            <person name="Zeng X."/>
            <person name="Yang Z."/>
            <person name="Xiao X.J."/>
            <person name="Lau C.P."/>
            <person name="Li Y."/>
            <person name="Huang Z.M."/>
            <person name="Ba J.G."/>
            <person name="Yim A.K."/>
            <person name="Ouyang C.Y."/>
            <person name="Ngai S.M."/>
            <person name="Chan T.F."/>
            <person name="Leung E.L."/>
            <person name="Liu L."/>
            <person name="Liu Z.G."/>
            <person name="Tsui S.K."/>
        </authorList>
    </citation>
    <scope>NUCLEOTIDE SEQUENCE [LARGE SCALE GENOMIC DNA]</scope>
    <source>
        <strain evidence="1">Derp</strain>
    </source>
</reference>
<proteinExistence type="predicted"/>
<keyword evidence="2" id="KW-1185">Reference proteome</keyword>
<protein>
    <submittedName>
        <fullName evidence="1">Uncharacterized protein</fullName>
    </submittedName>
</protein>
<organism evidence="1 2">
    <name type="scientific">Dermatophagoides pteronyssinus</name>
    <name type="common">European house dust mite</name>
    <dbReference type="NCBI Taxonomy" id="6956"/>
    <lineage>
        <taxon>Eukaryota</taxon>
        <taxon>Metazoa</taxon>
        <taxon>Ecdysozoa</taxon>
        <taxon>Arthropoda</taxon>
        <taxon>Chelicerata</taxon>
        <taxon>Arachnida</taxon>
        <taxon>Acari</taxon>
        <taxon>Acariformes</taxon>
        <taxon>Sarcoptiformes</taxon>
        <taxon>Astigmata</taxon>
        <taxon>Psoroptidia</taxon>
        <taxon>Analgoidea</taxon>
        <taxon>Pyroglyphidae</taxon>
        <taxon>Dermatophagoidinae</taxon>
        <taxon>Dermatophagoides</taxon>
    </lineage>
</organism>
<evidence type="ECO:0000313" key="1">
    <source>
        <dbReference type="EMBL" id="KAH9425152.1"/>
    </source>
</evidence>
<dbReference type="Proteomes" id="UP000887458">
    <property type="component" value="Unassembled WGS sequence"/>
</dbReference>